<dbReference type="Pfam" id="PF11387">
    <property type="entry name" value="DUF2795"/>
    <property type="match status" value="1"/>
</dbReference>
<reference evidence="1 2" key="1">
    <citation type="submission" date="2019-10" db="EMBL/GenBank/DDBJ databases">
        <title>New species of Slilvanegrellaceae.</title>
        <authorList>
            <person name="Pitt A."/>
            <person name="Hahn M.W."/>
        </authorList>
    </citation>
    <scope>NUCLEOTIDE SEQUENCE [LARGE SCALE GENOMIC DNA]</scope>
    <source>
        <strain evidence="1 2">SP-Ram-0.45-NSY-1</strain>
    </source>
</reference>
<accession>A0A6N6VVZ5</accession>
<dbReference type="OrthoDB" id="6161020at2"/>
<keyword evidence="2" id="KW-1185">Reference proteome</keyword>
<comment type="caution">
    <text evidence="1">The sequence shown here is derived from an EMBL/GenBank/DDBJ whole genome shotgun (WGS) entry which is preliminary data.</text>
</comment>
<name>A0A6N6VVZ5_9BACT</name>
<dbReference type="EMBL" id="WFLM01000002">
    <property type="protein sequence ID" value="KAB8039929.1"/>
    <property type="molecule type" value="Genomic_DNA"/>
</dbReference>
<evidence type="ECO:0000313" key="2">
    <source>
        <dbReference type="Proteomes" id="UP000437748"/>
    </source>
</evidence>
<dbReference type="RefSeq" id="WP_153419563.1">
    <property type="nucleotide sequence ID" value="NZ_WFLM01000002.1"/>
</dbReference>
<dbReference type="AlphaFoldDB" id="A0A6N6VVZ5"/>
<proteinExistence type="predicted"/>
<sequence>MTSESCSVKTTEKDATQDKNNIEKIEKYLKGNIYPSEKKHLIECANKNTAPKYFLDDLNKLKDKKYENNSEIMKEIYN</sequence>
<evidence type="ECO:0000313" key="1">
    <source>
        <dbReference type="EMBL" id="KAB8039929.1"/>
    </source>
</evidence>
<dbReference type="InterPro" id="IPR021527">
    <property type="entry name" value="DUF2795"/>
</dbReference>
<protein>
    <submittedName>
        <fullName evidence="1">DUF2795 domain-containing protein</fullName>
    </submittedName>
</protein>
<dbReference type="Proteomes" id="UP000437748">
    <property type="component" value="Unassembled WGS sequence"/>
</dbReference>
<organism evidence="1 2">
    <name type="scientific">Silvanigrella paludirubra</name>
    <dbReference type="NCBI Taxonomy" id="2499159"/>
    <lineage>
        <taxon>Bacteria</taxon>
        <taxon>Pseudomonadati</taxon>
        <taxon>Bdellovibrionota</taxon>
        <taxon>Oligoflexia</taxon>
        <taxon>Silvanigrellales</taxon>
        <taxon>Silvanigrellaceae</taxon>
        <taxon>Silvanigrella</taxon>
    </lineage>
</organism>
<gene>
    <name evidence="1" type="ORF">GCL60_06615</name>
</gene>